<comment type="similarity">
    <text evidence="1">Belongs to the senescence regulator S40 family.</text>
</comment>
<evidence type="ECO:0008006" key="5">
    <source>
        <dbReference type="Google" id="ProtNLM"/>
    </source>
</evidence>
<evidence type="ECO:0000256" key="2">
    <source>
        <dbReference type="SAM" id="MobiDB-lite"/>
    </source>
</evidence>
<dbReference type="Pfam" id="PF04520">
    <property type="entry name" value="Senescence_reg"/>
    <property type="match status" value="1"/>
</dbReference>
<evidence type="ECO:0000256" key="1">
    <source>
        <dbReference type="ARBA" id="ARBA00034773"/>
    </source>
</evidence>
<evidence type="ECO:0000313" key="4">
    <source>
        <dbReference type="Proteomes" id="UP000639772"/>
    </source>
</evidence>
<dbReference type="PANTHER" id="PTHR33083">
    <property type="entry name" value="EXPRESSED PROTEIN"/>
    <property type="match status" value="1"/>
</dbReference>
<comment type="caution">
    <text evidence="3">The sequence shown here is derived from an EMBL/GenBank/DDBJ whole genome shotgun (WGS) entry which is preliminary data.</text>
</comment>
<reference evidence="3 4" key="1">
    <citation type="journal article" date="2020" name="Nat. Food">
        <title>A phased Vanilla planifolia genome enables genetic improvement of flavour and production.</title>
        <authorList>
            <person name="Hasing T."/>
            <person name="Tang H."/>
            <person name="Brym M."/>
            <person name="Khazi F."/>
            <person name="Huang T."/>
            <person name="Chambers A.H."/>
        </authorList>
    </citation>
    <scope>NUCLEOTIDE SEQUENCE [LARGE SCALE GENOMIC DNA]</scope>
    <source>
        <tissue evidence="3">Leaf</tissue>
    </source>
</reference>
<dbReference type="Proteomes" id="UP000639772">
    <property type="component" value="Chromosome 7"/>
</dbReference>
<dbReference type="InterPro" id="IPR007608">
    <property type="entry name" value="Senescence_reg_S40"/>
</dbReference>
<organism evidence="3 4">
    <name type="scientific">Vanilla planifolia</name>
    <name type="common">Vanilla</name>
    <dbReference type="NCBI Taxonomy" id="51239"/>
    <lineage>
        <taxon>Eukaryota</taxon>
        <taxon>Viridiplantae</taxon>
        <taxon>Streptophyta</taxon>
        <taxon>Embryophyta</taxon>
        <taxon>Tracheophyta</taxon>
        <taxon>Spermatophyta</taxon>
        <taxon>Magnoliopsida</taxon>
        <taxon>Liliopsida</taxon>
        <taxon>Asparagales</taxon>
        <taxon>Orchidaceae</taxon>
        <taxon>Vanilloideae</taxon>
        <taxon>Vanilleae</taxon>
        <taxon>Vanilla</taxon>
    </lineage>
</organism>
<dbReference type="PANTHER" id="PTHR33083:SF123">
    <property type="entry name" value="EXPRESSED PROTEIN"/>
    <property type="match status" value="1"/>
</dbReference>
<gene>
    <name evidence="3" type="ORF">HPP92_014022</name>
</gene>
<evidence type="ECO:0000313" key="3">
    <source>
        <dbReference type="EMBL" id="KAG0474336.1"/>
    </source>
</evidence>
<dbReference type="AlphaFoldDB" id="A0A835QJ90"/>
<name>A0A835QJ90_VANPL</name>
<accession>A0A835QJ90</accession>
<proteinExistence type="inferred from homology"/>
<dbReference type="OrthoDB" id="684536at2759"/>
<dbReference type="EMBL" id="JADCNM010000007">
    <property type="protein sequence ID" value="KAG0474336.1"/>
    <property type="molecule type" value="Genomic_DNA"/>
</dbReference>
<protein>
    <recommendedName>
        <fullName evidence="5">Senescence regulator</fullName>
    </recommendedName>
</protein>
<feature type="compositionally biased region" description="Acidic residues" evidence="2">
    <location>
        <begin position="113"/>
        <end position="122"/>
    </location>
</feature>
<feature type="region of interest" description="Disordered" evidence="2">
    <location>
        <begin position="109"/>
        <end position="128"/>
    </location>
</feature>
<sequence length="183" mass="20465">MAEEATQAASLLPSPFSSTFHFLRFDDHPNCSPTRGPHFEIDETDVFWSPDLTYNPEDESPTSSIDGNSSFNASGRYRFSFPTRDTTPMLFSKSAPLDVPKWPKGMAHGMEEEKQDGDEDEATERSRNTMNMVPPHVMVARSHETTSSVLEGVGRTLKGRDLRRVRNAVFRKTGFLDSSDGCV</sequence>
<dbReference type="GO" id="GO:0010150">
    <property type="term" value="P:leaf senescence"/>
    <property type="evidence" value="ECO:0007669"/>
    <property type="project" value="UniProtKB-ARBA"/>
</dbReference>